<proteinExistence type="predicted"/>
<dbReference type="RefSeq" id="WP_212639695.1">
    <property type="nucleotide sequence ID" value="NZ_CP074132.1"/>
</dbReference>
<keyword evidence="4" id="KW-1185">Reference proteome</keyword>
<reference evidence="4" key="1">
    <citation type="submission" date="2021-05" db="EMBL/GenBank/DDBJ databases">
        <title>Direct Submission.</title>
        <authorList>
            <person name="Li K."/>
            <person name="Gao J."/>
        </authorList>
    </citation>
    <scope>NUCLEOTIDE SEQUENCE [LARGE SCALE GENOMIC DNA]</scope>
    <source>
        <strain evidence="4">HDS12</strain>
    </source>
</reference>
<gene>
    <name evidence="3" type="ORF">KGD83_14345</name>
</gene>
<evidence type="ECO:0000259" key="2">
    <source>
        <dbReference type="Pfam" id="PF01385"/>
    </source>
</evidence>
<organism evidence="3 4">
    <name type="scientific">Nocardiopsis akebiae</name>
    <dbReference type="NCBI Taxonomy" id="2831968"/>
    <lineage>
        <taxon>Bacteria</taxon>
        <taxon>Bacillati</taxon>
        <taxon>Actinomycetota</taxon>
        <taxon>Actinomycetes</taxon>
        <taxon>Streptosporangiales</taxon>
        <taxon>Nocardiopsidaceae</taxon>
        <taxon>Nocardiopsis</taxon>
    </lineage>
</organism>
<name>A0ABX8BWZ6_9ACTN</name>
<evidence type="ECO:0000313" key="4">
    <source>
        <dbReference type="Proteomes" id="UP000678016"/>
    </source>
</evidence>
<dbReference type="Proteomes" id="UP000678016">
    <property type="component" value="Chromosome"/>
</dbReference>
<feature type="domain" description="Probable transposase IS891/IS1136/IS1341" evidence="2">
    <location>
        <begin position="74"/>
        <end position="120"/>
    </location>
</feature>
<dbReference type="EMBL" id="CP074132">
    <property type="protein sequence ID" value="QUX26589.1"/>
    <property type="molecule type" value="Genomic_DNA"/>
</dbReference>
<feature type="region of interest" description="Disordered" evidence="1">
    <location>
        <begin position="1"/>
        <end position="20"/>
    </location>
</feature>
<protein>
    <submittedName>
        <fullName evidence="3">Helix-turn-helix domain-containing protein</fullName>
    </submittedName>
</protein>
<accession>A0ABX8BWZ6</accession>
<feature type="region of interest" description="Disordered" evidence="1">
    <location>
        <begin position="123"/>
        <end position="157"/>
    </location>
</feature>
<dbReference type="InterPro" id="IPR001959">
    <property type="entry name" value="Transposase"/>
</dbReference>
<evidence type="ECO:0000256" key="1">
    <source>
        <dbReference type="SAM" id="MobiDB-lite"/>
    </source>
</evidence>
<feature type="compositionally biased region" description="Polar residues" evidence="1">
    <location>
        <begin position="123"/>
        <end position="132"/>
    </location>
</feature>
<sequence>MCSSPCPPEAAPSSRAGRNPGHTTTTFPFCLTHDPPWCDLCRTRTAYKRRTCPGPEQAARLGRTFGRGRLVWNETLADRRTAYRKVRHTRADFLRKTTTRLVREHDPIAIEDLNVRGMTSSARGTVVQQGRNVAQKRGPNRSVPDAAPGGFRRQYGV</sequence>
<feature type="compositionally biased region" description="Pro residues" evidence="1">
    <location>
        <begin position="1"/>
        <end position="10"/>
    </location>
</feature>
<dbReference type="Pfam" id="PF01385">
    <property type="entry name" value="OrfB_IS605"/>
    <property type="match status" value="1"/>
</dbReference>
<evidence type="ECO:0000313" key="3">
    <source>
        <dbReference type="EMBL" id="QUX26589.1"/>
    </source>
</evidence>